<dbReference type="RefSeq" id="WP_119360963.1">
    <property type="nucleotide sequence ID" value="NZ_QWKZ01000103.1"/>
</dbReference>
<dbReference type="EMBL" id="QWKZ01000103">
    <property type="protein sequence ID" value="RIH82605.1"/>
    <property type="molecule type" value="Genomic_DNA"/>
</dbReference>
<proteinExistence type="predicted"/>
<dbReference type="OrthoDB" id="33346at2"/>
<sequence length="78" mass="8634">MERGKAPKLMTVQEVRMAVGQDRLSRGMAYGLARVLGVRMGRRLLVPSKVVEDLLEGRLPPEVLEAVHREARKLGGKA</sequence>
<dbReference type="Proteomes" id="UP000265800">
    <property type="component" value="Unassembled WGS sequence"/>
</dbReference>
<organism evidence="1 2">
    <name type="scientific">Meiothermus luteus</name>
    <dbReference type="NCBI Taxonomy" id="2026184"/>
    <lineage>
        <taxon>Bacteria</taxon>
        <taxon>Thermotogati</taxon>
        <taxon>Deinococcota</taxon>
        <taxon>Deinococci</taxon>
        <taxon>Thermales</taxon>
        <taxon>Thermaceae</taxon>
        <taxon>Meiothermus</taxon>
    </lineage>
</organism>
<evidence type="ECO:0000313" key="2">
    <source>
        <dbReference type="Proteomes" id="UP000265800"/>
    </source>
</evidence>
<protein>
    <submittedName>
        <fullName evidence="1">Uncharacterized protein</fullName>
    </submittedName>
</protein>
<name>A0A399EE50_9DEIN</name>
<keyword evidence="2" id="KW-1185">Reference proteome</keyword>
<comment type="caution">
    <text evidence="1">The sequence shown here is derived from an EMBL/GenBank/DDBJ whole genome shotgun (WGS) entry which is preliminary data.</text>
</comment>
<dbReference type="AlphaFoldDB" id="A0A399EE50"/>
<accession>A0A399EE50</accession>
<gene>
    <name evidence="1" type="ORF">Mlute_02441</name>
</gene>
<evidence type="ECO:0000313" key="1">
    <source>
        <dbReference type="EMBL" id="RIH82605.1"/>
    </source>
</evidence>
<reference evidence="1 2" key="1">
    <citation type="submission" date="2018-08" db="EMBL/GenBank/DDBJ databases">
        <title>Meiothermus luteus KCTC 52599 genome sequencing project.</title>
        <authorList>
            <person name="Da Costa M.S."/>
            <person name="Albuquerque L."/>
            <person name="Raposo P."/>
            <person name="Froufe H.J.C."/>
            <person name="Barroso C.S."/>
            <person name="Egas C."/>
        </authorList>
    </citation>
    <scope>NUCLEOTIDE SEQUENCE [LARGE SCALE GENOMIC DNA]</scope>
    <source>
        <strain evidence="1 2">KCTC 52599</strain>
    </source>
</reference>